<reference evidence="1" key="1">
    <citation type="journal article" date="2004" name="Nature">
        <title>Genome duplication in the teleost fish Tetraodon nigroviridis reveals the early vertebrate proto-karyotype.</title>
        <authorList>
            <person name="Jaillon O."/>
            <person name="Aury J.-M."/>
            <person name="Brunet F."/>
            <person name="Petit J.-L."/>
            <person name="Stange-Thomann N."/>
            <person name="Mauceli E."/>
            <person name="Bouneau L."/>
            <person name="Fischer C."/>
            <person name="Ozouf-Costaz C."/>
            <person name="Bernot A."/>
            <person name="Nicaud S."/>
            <person name="Jaffe D."/>
            <person name="Fisher S."/>
            <person name="Lutfalla G."/>
            <person name="Dossat C."/>
            <person name="Segurens B."/>
            <person name="Dasilva C."/>
            <person name="Salanoubat M."/>
            <person name="Levy M."/>
            <person name="Boudet N."/>
            <person name="Castellano S."/>
            <person name="Anthouard V."/>
            <person name="Jubin C."/>
            <person name="Castelli V."/>
            <person name="Katinka M."/>
            <person name="Vacherie B."/>
            <person name="Biemont C."/>
            <person name="Skalli Z."/>
            <person name="Cattolico L."/>
            <person name="Poulain J."/>
            <person name="De Berardinis V."/>
            <person name="Cruaud C."/>
            <person name="Duprat S."/>
            <person name="Brottier P."/>
            <person name="Coutanceau J.-P."/>
            <person name="Gouzy J."/>
            <person name="Parra G."/>
            <person name="Lardier G."/>
            <person name="Chapple C."/>
            <person name="McKernan K.J."/>
            <person name="McEwan P."/>
            <person name="Bosak S."/>
            <person name="Kellis M."/>
            <person name="Volff J.-N."/>
            <person name="Guigo R."/>
            <person name="Zody M.C."/>
            <person name="Mesirov J."/>
            <person name="Lindblad-Toh K."/>
            <person name="Birren B."/>
            <person name="Nusbaum C."/>
            <person name="Kahn D."/>
            <person name="Robinson-Rechavi M."/>
            <person name="Laudet V."/>
            <person name="Schachter V."/>
            <person name="Quetier F."/>
            <person name="Saurin W."/>
            <person name="Scarpelli C."/>
            <person name="Wincker P."/>
            <person name="Lander E.S."/>
            <person name="Weissenbach J."/>
            <person name="Roest Crollius H."/>
        </authorList>
    </citation>
    <scope>NUCLEOTIDE SEQUENCE [LARGE SCALE GENOMIC DNA]</scope>
</reference>
<dbReference type="KEGG" id="tng:GSTEN00028714G001"/>
<dbReference type="AlphaFoldDB" id="Q4RUN7"/>
<name>Q4RUN7_TETNG</name>
<organism evidence="1">
    <name type="scientific">Tetraodon nigroviridis</name>
    <name type="common">Spotted green pufferfish</name>
    <name type="synonym">Chelonodon nigroviridis</name>
    <dbReference type="NCBI Taxonomy" id="99883"/>
    <lineage>
        <taxon>Eukaryota</taxon>
        <taxon>Metazoa</taxon>
        <taxon>Chordata</taxon>
        <taxon>Craniata</taxon>
        <taxon>Vertebrata</taxon>
        <taxon>Euteleostomi</taxon>
        <taxon>Actinopterygii</taxon>
        <taxon>Neopterygii</taxon>
        <taxon>Teleostei</taxon>
        <taxon>Neoteleostei</taxon>
        <taxon>Acanthomorphata</taxon>
        <taxon>Eupercaria</taxon>
        <taxon>Tetraodontiformes</taxon>
        <taxon>Tetradontoidea</taxon>
        <taxon>Tetraodontidae</taxon>
        <taxon>Tetraodon</taxon>
    </lineage>
</organism>
<sequence>MLARFVFKQADTLEEIRFLADSSAGPAEDLENDWLIKTPQLTS</sequence>
<reference evidence="1" key="2">
    <citation type="submission" date="2004-02" db="EMBL/GenBank/DDBJ databases">
        <authorList>
            <consortium name="Genoscope"/>
            <consortium name="Whitehead Institute Centre for Genome Research"/>
        </authorList>
    </citation>
    <scope>NUCLEOTIDE SEQUENCE</scope>
</reference>
<dbReference type="EMBL" id="CAAE01014993">
    <property type="protein sequence ID" value="CAG07895.1"/>
    <property type="molecule type" value="Genomic_DNA"/>
</dbReference>
<protein>
    <submittedName>
        <fullName evidence="1">(spotted green pufferfish) hypothetical protein</fullName>
    </submittedName>
</protein>
<gene>
    <name evidence="1" type="ORF">GSTENG00028714001</name>
</gene>
<comment type="caution">
    <text evidence="1">The sequence shown here is derived from an EMBL/GenBank/DDBJ whole genome shotgun (WGS) entry which is preliminary data.</text>
</comment>
<proteinExistence type="predicted"/>
<accession>Q4RUN7</accession>
<evidence type="ECO:0000313" key="1">
    <source>
        <dbReference type="EMBL" id="CAG07895.1"/>
    </source>
</evidence>